<sequence length="268" mass="30005">MASSSWLLVILAVLAPVMMGAAGRHGGPDPSPVPAEPAFAWSLVFAQEFYEEFIYGPFVQTTTGVYTYDWHSRRYRVDRANGRFDRYCGPNGHKIFEDTPCSQLVVNGTRYMLYTDKRECCMCCDDQHGCGILKPTWAEQAKYAGEAPYVLRNGTTIQAHSWVVKGNQDNVVYEALDGTLLEIFQKPNDRQVFDPSSLTHKLDKSVLELPDWCDPTKPCDTLSTCTAVQHAPIFSLMDFIWPHKQQQHTSPSSPSSSCASKNRPSLPS</sequence>
<gene>
    <name evidence="3" type="ORF">Vbra_768</name>
</gene>
<keyword evidence="2" id="KW-0732">Signal</keyword>
<evidence type="ECO:0000313" key="3">
    <source>
        <dbReference type="EMBL" id="CEM16481.1"/>
    </source>
</evidence>
<evidence type="ECO:0008006" key="5">
    <source>
        <dbReference type="Google" id="ProtNLM"/>
    </source>
</evidence>
<organism evidence="3 4">
    <name type="scientific">Vitrella brassicaformis (strain CCMP3155)</name>
    <dbReference type="NCBI Taxonomy" id="1169540"/>
    <lineage>
        <taxon>Eukaryota</taxon>
        <taxon>Sar</taxon>
        <taxon>Alveolata</taxon>
        <taxon>Colpodellida</taxon>
        <taxon>Vitrellaceae</taxon>
        <taxon>Vitrella</taxon>
    </lineage>
</organism>
<dbReference type="EMBL" id="CDMY01000477">
    <property type="protein sequence ID" value="CEM16481.1"/>
    <property type="molecule type" value="Genomic_DNA"/>
</dbReference>
<feature type="chain" id="PRO_5005189604" description="VWFD domain-containing protein" evidence="2">
    <location>
        <begin position="23"/>
        <end position="268"/>
    </location>
</feature>
<evidence type="ECO:0000313" key="4">
    <source>
        <dbReference type="Proteomes" id="UP000041254"/>
    </source>
</evidence>
<evidence type="ECO:0000256" key="2">
    <source>
        <dbReference type="SAM" id="SignalP"/>
    </source>
</evidence>
<dbReference type="OMA" id="GSHDRYC"/>
<feature type="compositionally biased region" description="Polar residues" evidence="1">
    <location>
        <begin position="258"/>
        <end position="268"/>
    </location>
</feature>
<reference evidence="3 4" key="1">
    <citation type="submission" date="2014-11" db="EMBL/GenBank/DDBJ databases">
        <authorList>
            <person name="Zhu J."/>
            <person name="Qi W."/>
            <person name="Song R."/>
        </authorList>
    </citation>
    <scope>NUCLEOTIDE SEQUENCE [LARGE SCALE GENOMIC DNA]</scope>
</reference>
<dbReference type="AlphaFoldDB" id="A0A0G4FQC5"/>
<dbReference type="OrthoDB" id="306512at2759"/>
<dbReference type="Proteomes" id="UP000041254">
    <property type="component" value="Unassembled WGS sequence"/>
</dbReference>
<keyword evidence="4" id="KW-1185">Reference proteome</keyword>
<protein>
    <recommendedName>
        <fullName evidence="5">VWFD domain-containing protein</fullName>
    </recommendedName>
</protein>
<feature type="region of interest" description="Disordered" evidence="1">
    <location>
        <begin position="245"/>
        <end position="268"/>
    </location>
</feature>
<feature type="signal peptide" evidence="2">
    <location>
        <begin position="1"/>
        <end position="22"/>
    </location>
</feature>
<evidence type="ECO:0000256" key="1">
    <source>
        <dbReference type="SAM" id="MobiDB-lite"/>
    </source>
</evidence>
<dbReference type="VEuPathDB" id="CryptoDB:Vbra_768"/>
<proteinExistence type="predicted"/>
<accession>A0A0G4FQC5</accession>
<dbReference type="InParanoid" id="A0A0G4FQC5"/>
<name>A0A0G4FQC5_VITBC</name>